<dbReference type="PANTHER" id="PTHR22943:SF248">
    <property type="entry name" value="SEVEN TM RECEPTOR"/>
    <property type="match status" value="1"/>
</dbReference>
<evidence type="ECO:0000313" key="3">
    <source>
        <dbReference type="WBParaSite" id="HCON_00191860-00001"/>
    </source>
</evidence>
<protein>
    <submittedName>
        <fullName evidence="3">G protein-coupled receptor</fullName>
    </submittedName>
</protein>
<dbReference type="AlphaFoldDB" id="A0A7I4Z7W2"/>
<dbReference type="WBParaSite" id="HCON_00191860-00001">
    <property type="protein sequence ID" value="HCON_00191860-00001"/>
    <property type="gene ID" value="HCON_00191860"/>
</dbReference>
<dbReference type="PANTHER" id="PTHR22943">
    <property type="entry name" value="7-TRANSMEMBRANE DOMAIN RECEPTOR C.ELEGANS"/>
    <property type="match status" value="1"/>
</dbReference>
<dbReference type="Proteomes" id="UP000025227">
    <property type="component" value="Unplaced"/>
</dbReference>
<name>A0A7I4Z7W2_HAECO</name>
<keyword evidence="1" id="KW-0812">Transmembrane</keyword>
<accession>A0A7I4Z7W2</accession>
<proteinExistence type="predicted"/>
<feature type="transmembrane region" description="Helical" evidence="1">
    <location>
        <begin position="129"/>
        <end position="152"/>
    </location>
</feature>
<reference evidence="3" key="1">
    <citation type="submission" date="2020-12" db="UniProtKB">
        <authorList>
            <consortium name="WormBaseParasite"/>
        </authorList>
    </citation>
    <scope>IDENTIFICATION</scope>
    <source>
        <strain evidence="3">MHco3</strain>
    </source>
</reference>
<evidence type="ECO:0000256" key="1">
    <source>
        <dbReference type="SAM" id="Phobius"/>
    </source>
</evidence>
<keyword evidence="1" id="KW-0472">Membrane</keyword>
<dbReference type="OrthoDB" id="5868335at2759"/>
<dbReference type="Pfam" id="PF10326">
    <property type="entry name" value="7TM_GPCR_Str"/>
    <property type="match status" value="1"/>
</dbReference>
<dbReference type="SUPFAM" id="SSF81321">
    <property type="entry name" value="Family A G protein-coupled receptor-like"/>
    <property type="match status" value="1"/>
</dbReference>
<evidence type="ECO:0000313" key="2">
    <source>
        <dbReference type="Proteomes" id="UP000025227"/>
    </source>
</evidence>
<feature type="transmembrane region" description="Helical" evidence="1">
    <location>
        <begin position="237"/>
        <end position="263"/>
    </location>
</feature>
<sequence>MSSPDVLPTAIYSISAFSLVNNVILLIVYYHCPLQKIKSYRYFFLFSALQDITFSVSFLLLIPRIISQDGFFTMIATGLLANRPTGVVLIAIYAVSFFVTTLVVTNSFIYRYLHLCRSQLLEKYSTREIMLLGFFVNTSVLIVYCVACYEVAFPDENVDRLIRNTISVSEVDMNNTALIGLSKMSSMDTVDLVLSVSLVLIFIITSGINIFCAKAIAAFLKSAALRSSSLTLQRQMFILLLLQAGCPILFVQMPFCFSAIFFFTSINSSPLITNLIDILMALLPLVNPVIILAFLGDYRNFVLTKLRLKKYLQGANVATRSIIVNNQNAVPTARASS</sequence>
<dbReference type="InterPro" id="IPR019428">
    <property type="entry name" value="7TM_GPCR_serpentine_rcpt_Str"/>
</dbReference>
<feature type="transmembrane region" description="Helical" evidence="1">
    <location>
        <begin position="275"/>
        <end position="295"/>
    </location>
</feature>
<keyword evidence="1" id="KW-1133">Transmembrane helix</keyword>
<feature type="transmembrane region" description="Helical" evidence="1">
    <location>
        <begin position="86"/>
        <end position="109"/>
    </location>
</feature>
<organism evidence="2 3">
    <name type="scientific">Haemonchus contortus</name>
    <name type="common">Barber pole worm</name>
    <dbReference type="NCBI Taxonomy" id="6289"/>
    <lineage>
        <taxon>Eukaryota</taxon>
        <taxon>Metazoa</taxon>
        <taxon>Ecdysozoa</taxon>
        <taxon>Nematoda</taxon>
        <taxon>Chromadorea</taxon>
        <taxon>Rhabditida</taxon>
        <taxon>Rhabditina</taxon>
        <taxon>Rhabditomorpha</taxon>
        <taxon>Strongyloidea</taxon>
        <taxon>Trichostrongylidae</taxon>
        <taxon>Haemonchus</taxon>
    </lineage>
</organism>
<feature type="transmembrane region" description="Helical" evidence="1">
    <location>
        <begin position="42"/>
        <end position="66"/>
    </location>
</feature>
<dbReference type="OMA" id="SWTWICE"/>
<feature type="transmembrane region" description="Helical" evidence="1">
    <location>
        <begin position="192"/>
        <end position="216"/>
    </location>
</feature>
<keyword evidence="2" id="KW-1185">Reference proteome</keyword>
<feature type="transmembrane region" description="Helical" evidence="1">
    <location>
        <begin position="6"/>
        <end position="30"/>
    </location>
</feature>